<dbReference type="RefSeq" id="WP_345637542.1">
    <property type="nucleotide sequence ID" value="NZ_BAABJQ010000034.1"/>
</dbReference>
<reference evidence="2" key="1">
    <citation type="journal article" date="2019" name="Int. J. Syst. Evol. Microbiol.">
        <title>The Global Catalogue of Microorganisms (GCM) 10K type strain sequencing project: providing services to taxonomists for standard genome sequencing and annotation.</title>
        <authorList>
            <consortium name="The Broad Institute Genomics Platform"/>
            <consortium name="The Broad Institute Genome Sequencing Center for Infectious Disease"/>
            <person name="Wu L."/>
            <person name="Ma J."/>
        </authorList>
    </citation>
    <scope>NUCLEOTIDE SEQUENCE [LARGE SCALE GENOMIC DNA]</scope>
    <source>
        <strain evidence="2">JCM 18304</strain>
    </source>
</reference>
<accession>A0ABP9SMT4</accession>
<proteinExistence type="predicted"/>
<keyword evidence="2" id="KW-1185">Reference proteome</keyword>
<sequence length="99" mass="9784">MPPELRAGLPFEAPGASTTWGFHATYNGTTNPVPTITCSGPSQGSSSATLSGPRQPLGVNTAAWDTDFLDAAIPGALSAANRFQGSGSGTGATVSCAAT</sequence>
<evidence type="ECO:0000313" key="2">
    <source>
        <dbReference type="Proteomes" id="UP001501570"/>
    </source>
</evidence>
<gene>
    <name evidence="1" type="ORF">GCM10023322_72510</name>
</gene>
<protein>
    <submittedName>
        <fullName evidence="1">Uncharacterized protein</fullName>
    </submittedName>
</protein>
<comment type="caution">
    <text evidence="1">The sequence shown here is derived from an EMBL/GenBank/DDBJ whole genome shotgun (WGS) entry which is preliminary data.</text>
</comment>
<dbReference type="EMBL" id="BAABJQ010000034">
    <property type="protein sequence ID" value="GAA5198652.1"/>
    <property type="molecule type" value="Genomic_DNA"/>
</dbReference>
<organism evidence="1 2">
    <name type="scientific">Rugosimonospora acidiphila</name>
    <dbReference type="NCBI Taxonomy" id="556531"/>
    <lineage>
        <taxon>Bacteria</taxon>
        <taxon>Bacillati</taxon>
        <taxon>Actinomycetota</taxon>
        <taxon>Actinomycetes</taxon>
        <taxon>Micromonosporales</taxon>
        <taxon>Micromonosporaceae</taxon>
        <taxon>Rugosimonospora</taxon>
    </lineage>
</organism>
<evidence type="ECO:0000313" key="1">
    <source>
        <dbReference type="EMBL" id="GAA5198652.1"/>
    </source>
</evidence>
<name>A0ABP9SMT4_9ACTN</name>
<dbReference type="Proteomes" id="UP001501570">
    <property type="component" value="Unassembled WGS sequence"/>
</dbReference>